<feature type="compositionally biased region" description="Low complexity" evidence="4">
    <location>
        <begin position="2550"/>
        <end position="2559"/>
    </location>
</feature>
<dbReference type="SMART" id="SM00717">
    <property type="entry name" value="SANT"/>
    <property type="match status" value="2"/>
</dbReference>
<dbReference type="Gene3D" id="1.20.5.430">
    <property type="match status" value="1"/>
</dbReference>
<feature type="compositionally biased region" description="Polar residues" evidence="4">
    <location>
        <begin position="556"/>
        <end position="568"/>
    </location>
</feature>
<feature type="compositionally biased region" description="Low complexity" evidence="4">
    <location>
        <begin position="2438"/>
        <end position="2455"/>
    </location>
</feature>
<feature type="region of interest" description="Disordered" evidence="4">
    <location>
        <begin position="1738"/>
        <end position="1785"/>
    </location>
</feature>
<dbReference type="SUPFAM" id="SSF46689">
    <property type="entry name" value="Homeodomain-like"/>
    <property type="match status" value="2"/>
</dbReference>
<feature type="compositionally biased region" description="Polar residues" evidence="4">
    <location>
        <begin position="1807"/>
        <end position="1825"/>
    </location>
</feature>
<accession>A0ABM2A452</accession>
<organism evidence="6 7">
    <name type="scientific">Aedes albopictus</name>
    <name type="common">Asian tiger mosquito</name>
    <name type="synonym">Stegomyia albopicta</name>
    <dbReference type="NCBI Taxonomy" id="7160"/>
    <lineage>
        <taxon>Eukaryota</taxon>
        <taxon>Metazoa</taxon>
        <taxon>Ecdysozoa</taxon>
        <taxon>Arthropoda</taxon>
        <taxon>Hexapoda</taxon>
        <taxon>Insecta</taxon>
        <taxon>Pterygota</taxon>
        <taxon>Neoptera</taxon>
        <taxon>Endopterygota</taxon>
        <taxon>Diptera</taxon>
        <taxon>Nematocera</taxon>
        <taxon>Culicoidea</taxon>
        <taxon>Culicidae</taxon>
        <taxon>Culicinae</taxon>
        <taxon>Aedini</taxon>
        <taxon>Aedes</taxon>
        <taxon>Stegomyia</taxon>
    </lineage>
</organism>
<comment type="similarity">
    <text evidence="2">Belongs to the N-CoR nuclear receptor corepressors family.</text>
</comment>
<feature type="region of interest" description="Disordered" evidence="4">
    <location>
        <begin position="1539"/>
        <end position="1604"/>
    </location>
</feature>
<feature type="region of interest" description="Disordered" evidence="4">
    <location>
        <begin position="1956"/>
        <end position="2013"/>
    </location>
</feature>
<dbReference type="InterPro" id="IPR051571">
    <property type="entry name" value="N-CoR_corepressor"/>
</dbReference>
<dbReference type="RefSeq" id="XP_029733975.1">
    <property type="nucleotide sequence ID" value="XM_029878115.2"/>
</dbReference>
<feature type="compositionally biased region" description="Polar residues" evidence="4">
    <location>
        <begin position="2350"/>
        <end position="2361"/>
    </location>
</feature>
<dbReference type="InterPro" id="IPR009057">
    <property type="entry name" value="Homeodomain-like_sf"/>
</dbReference>
<evidence type="ECO:0000313" key="6">
    <source>
        <dbReference type="EnsemblMetazoa" id="AALFPA23_024253.P36179"/>
    </source>
</evidence>
<proteinExistence type="inferred from homology"/>
<dbReference type="InterPro" id="IPR017884">
    <property type="entry name" value="SANT_dom"/>
</dbReference>
<dbReference type="PROSITE" id="PS51293">
    <property type="entry name" value="SANT"/>
    <property type="match status" value="1"/>
</dbReference>
<dbReference type="Pfam" id="PF15784">
    <property type="entry name" value="GPS2_interact"/>
    <property type="match status" value="1"/>
</dbReference>
<feature type="region of interest" description="Disordered" evidence="4">
    <location>
        <begin position="1805"/>
        <end position="1880"/>
    </location>
</feature>
<dbReference type="EnsemblMetazoa" id="AALFPA23_024253.R36183">
    <property type="protein sequence ID" value="AALFPA23_024253.P36183"/>
    <property type="gene ID" value="AALFPA23_024253"/>
</dbReference>
<feature type="region of interest" description="Disordered" evidence="4">
    <location>
        <begin position="873"/>
        <end position="902"/>
    </location>
</feature>
<feature type="region of interest" description="Disordered" evidence="4">
    <location>
        <begin position="1317"/>
        <end position="1457"/>
    </location>
</feature>
<reference evidence="7" key="1">
    <citation type="journal article" date="2015" name="Proc. Natl. Acad. Sci. U.S.A.">
        <title>Genome sequence of the Asian Tiger mosquito, Aedes albopictus, reveals insights into its biology, genetics, and evolution.</title>
        <authorList>
            <person name="Chen X.G."/>
            <person name="Jiang X."/>
            <person name="Gu J."/>
            <person name="Xu M."/>
            <person name="Wu Y."/>
            <person name="Deng Y."/>
            <person name="Zhang C."/>
            <person name="Bonizzoni M."/>
            <person name="Dermauw W."/>
            <person name="Vontas J."/>
            <person name="Armbruster P."/>
            <person name="Huang X."/>
            <person name="Yang Y."/>
            <person name="Zhang H."/>
            <person name="He W."/>
            <person name="Peng H."/>
            <person name="Liu Y."/>
            <person name="Wu K."/>
            <person name="Chen J."/>
            <person name="Lirakis M."/>
            <person name="Topalis P."/>
            <person name="Van Leeuwen T."/>
            <person name="Hall A.B."/>
            <person name="Jiang X."/>
            <person name="Thorpe C."/>
            <person name="Mueller R.L."/>
            <person name="Sun C."/>
            <person name="Waterhouse R.M."/>
            <person name="Yan G."/>
            <person name="Tu Z.J."/>
            <person name="Fang X."/>
            <person name="James A.A."/>
        </authorList>
    </citation>
    <scope>NUCLEOTIDE SEQUENCE [LARGE SCALE GENOMIC DNA]</scope>
    <source>
        <strain evidence="7">Foshan</strain>
    </source>
</reference>
<feature type="region of interest" description="Disordered" evidence="4">
    <location>
        <begin position="170"/>
        <end position="238"/>
    </location>
</feature>
<reference evidence="6" key="2">
    <citation type="submission" date="2025-05" db="UniProtKB">
        <authorList>
            <consortium name="EnsemblMetazoa"/>
        </authorList>
    </citation>
    <scope>IDENTIFICATION</scope>
    <source>
        <strain evidence="6">Foshan</strain>
    </source>
</reference>
<keyword evidence="3" id="KW-0175">Coiled coil</keyword>
<protein>
    <recommendedName>
        <fullName evidence="5">SANT domain-containing protein</fullName>
    </recommendedName>
</protein>
<dbReference type="EnsemblMetazoa" id="AALFPA23_024253.R36179">
    <property type="protein sequence ID" value="AALFPA23_024253.P36179"/>
    <property type="gene ID" value="AALFPA23_024253"/>
</dbReference>
<feature type="compositionally biased region" description="Basic residues" evidence="4">
    <location>
        <begin position="545"/>
        <end position="555"/>
    </location>
</feature>
<feature type="region of interest" description="Disordered" evidence="4">
    <location>
        <begin position="686"/>
        <end position="859"/>
    </location>
</feature>
<evidence type="ECO:0000259" key="5">
    <source>
        <dbReference type="PROSITE" id="PS51293"/>
    </source>
</evidence>
<feature type="region of interest" description="Disordered" evidence="4">
    <location>
        <begin position="1"/>
        <end position="97"/>
    </location>
</feature>
<feature type="compositionally biased region" description="Basic and acidic residues" evidence="4">
    <location>
        <begin position="582"/>
        <end position="596"/>
    </location>
</feature>
<feature type="region of interest" description="Disordered" evidence="4">
    <location>
        <begin position="2204"/>
        <end position="2273"/>
    </location>
</feature>
<feature type="region of interest" description="Disordered" evidence="4">
    <location>
        <begin position="1688"/>
        <end position="1726"/>
    </location>
</feature>
<feature type="compositionally biased region" description="Gly residues" evidence="4">
    <location>
        <begin position="1993"/>
        <end position="2003"/>
    </location>
</feature>
<feature type="region of interest" description="Disordered" evidence="4">
    <location>
        <begin position="545"/>
        <end position="636"/>
    </location>
</feature>
<feature type="compositionally biased region" description="Polar residues" evidence="4">
    <location>
        <begin position="1756"/>
        <end position="1785"/>
    </location>
</feature>
<comment type="subcellular location">
    <subcellularLocation>
        <location evidence="1">Nucleus</location>
    </subcellularLocation>
</comment>
<dbReference type="PANTHER" id="PTHR13992">
    <property type="entry name" value="NUCLEAR RECEPTOR CO-REPRESSOR RELATED NCOR"/>
    <property type="match status" value="1"/>
</dbReference>
<feature type="region of interest" description="Disordered" evidence="4">
    <location>
        <begin position="2044"/>
        <end position="2071"/>
    </location>
</feature>
<feature type="compositionally biased region" description="Low complexity" evidence="4">
    <location>
        <begin position="2593"/>
        <end position="2606"/>
    </location>
</feature>
<feature type="region of interest" description="Disordered" evidence="4">
    <location>
        <begin position="2421"/>
        <end position="2717"/>
    </location>
</feature>
<evidence type="ECO:0000256" key="1">
    <source>
        <dbReference type="ARBA" id="ARBA00004123"/>
    </source>
</evidence>
<dbReference type="PANTHER" id="PTHR13992:SF39">
    <property type="entry name" value="SMRTER, ISOFORM G"/>
    <property type="match status" value="1"/>
</dbReference>
<feature type="domain" description="SANT" evidence="5">
    <location>
        <begin position="490"/>
        <end position="541"/>
    </location>
</feature>
<feature type="compositionally biased region" description="Low complexity" evidence="4">
    <location>
        <begin position="597"/>
        <end position="636"/>
    </location>
</feature>
<dbReference type="Gene3D" id="1.10.10.60">
    <property type="entry name" value="Homeodomain-like"/>
    <property type="match status" value="1"/>
</dbReference>
<feature type="region of interest" description="Disordered" evidence="4">
    <location>
        <begin position="1900"/>
        <end position="1931"/>
    </location>
</feature>
<dbReference type="Gene3D" id="1.20.58.1880">
    <property type="match status" value="1"/>
</dbReference>
<feature type="compositionally biased region" description="Low complexity" evidence="4">
    <location>
        <begin position="686"/>
        <end position="733"/>
    </location>
</feature>
<dbReference type="GeneID" id="109397755"/>
<feature type="compositionally biased region" description="Low complexity" evidence="4">
    <location>
        <begin position="760"/>
        <end position="859"/>
    </location>
</feature>
<evidence type="ECO:0000256" key="3">
    <source>
        <dbReference type="ARBA" id="ARBA00023054"/>
    </source>
</evidence>
<feature type="region of interest" description="Disordered" evidence="4">
    <location>
        <begin position="276"/>
        <end position="295"/>
    </location>
</feature>
<evidence type="ECO:0000313" key="7">
    <source>
        <dbReference type="Proteomes" id="UP000069940"/>
    </source>
</evidence>
<keyword evidence="7" id="KW-1185">Reference proteome</keyword>
<dbReference type="InterPro" id="IPR031557">
    <property type="entry name" value="N-CoR_GPS2_interact"/>
</dbReference>
<dbReference type="RefSeq" id="XP_029733976.1">
    <property type="nucleotide sequence ID" value="XM_029878116.2"/>
</dbReference>
<feature type="region of interest" description="Disordered" evidence="4">
    <location>
        <begin position="1622"/>
        <end position="1650"/>
    </location>
</feature>
<feature type="compositionally biased region" description="Low complexity" evidence="4">
    <location>
        <begin position="58"/>
        <end position="71"/>
    </location>
</feature>
<name>A0ABM2A452_AEDAL</name>
<feature type="region of interest" description="Disordered" evidence="4">
    <location>
        <begin position="2135"/>
        <end position="2172"/>
    </location>
</feature>
<sequence>MEAAIRSVQQVGPPGQRADTGPSPQPPPTMSFQQRVPPGAAQIHRSVDPAQSYSKGGPTPSQSAPRSAASPLSPPRPGPGAGAANYPPFAGAPAREAPLRYVQTNSYYRENPYTRVSQVPQVPEYHRQVPVVSVSSSIPAPISIANSMEQPVQQQSTRPRMSLLAHNPDYLQARSAQQPPPAPSDTGPPAFKKIRLNENSQPAQSLLNVDTRDPPVSSGAYHPQVEAISPTLPSDPTEELRATKDDLLQQIAKVDVEIDKTEKKIAMLKKKQETLEEASAKPPVDETTAEAQPKHRSLAQQIYAENRKRASNAHAVLSALGTATDLPLYNQPSDAESCREIQERHKTFRQRLLLHFKKIKSERAAKQIELTERYAQLSQDWSKRVDKMEASAKRKAKEAKNREFFEKVFPELRKQREDKERFNRVGSRIKSEADLEEIMDGLQEQAMEDKKMRSYAVIPPLMLDSRQRRLVFNNENGALIDMETEFKERLNLNMWTAGEKEVFREKFLQHPKNFGMIAASLDRKSAQDCVRYYYLSKKAENYKQLLRKSRQRTRSSRNMQKSNQNPTQCIVDALTTGVTTRLQREQQQKTVGRDRAANSTNSSIGNSSASNVSTNSSSNNTNNNKSSSKSNSCSAGSINTTPAVCSSASTTNTTATVSSVATAPVTSTVTTSAASPPLAAAATVSSASAATTTSTTATSISSITSTTSSSSSSSGSINSTTNESSSTSNVNSTLPGPAEGTEANVKEETEQEKEAAGSESSPSALSVTTTASTTESNSTTATSTTAPVSTSPAPANATPSRSATPSTVVPSPSSSASTTATSISVVPSSTSAPTMTLSSISSNATPSSVSSSTISSSSSSSTLVPAVSVAVSSSSNSSSNCANSSTSTGNSNASNNNNSGNLSNVSAVETSFVPNPSPSISAIPLNGVKTDVLNSTTATTVTSVPAPLNNSSYSSNNNVNASVNSIISTMPSSVTGGVGGGITLAHGGSVPVTLTAAAPGGGIISSSTLVPSSQPQSTHLQPLPHPNAVMFNNNTSTPKNSTTATSLADIIIKDITLGSVVASVVNSKLGVKDNLLKDDLEPSDAKKRRIDLDGSRDDGIAHDGKDKGGALHSCFVCKAEMCPRTRPLERGRGMQYGIPEEAIPPGARVCNTCQCKSVKSRYDSQYYSPSAFAQGLILNDQSVHSRYTHCPLPTCPNPKDRVKRFRNLPPRLFELSPEIRDPIIQELQIPPNVTKCCSACLTRIRRKMGPHLLGTNLTDDEVTRLKKLLQDVGPKWNQLAETLNKTPVALKSFYFHYKKKYGFDLAVTEYYKLHPGEDRRPAMTDGDESDMSASSSDERDGSSDTTASAESPNNSVPLNVTKEEIINVPETLAPPPLTKNFEDDRLLPPGQPPRKQKLTEEYDSSATETADEENETSPANRQSPKVHYPPHGGANPIISVHHPPLQNGPRGNDVSSPQNVRDVMLNVIERSLKSNSMMPGSAKSMNFPQREYRDLSKGLPNRSSSGEMATLSVVNSHPQGQPTQIISHHTHPISSQIQATITPVPQQQQQSQQQQQQPPQLLAPTQQIQPPMQQQQQTPQQPQAQPDQLSHQPSQQSAPSSSAQENNMVFRLQHETLDLSIKKPQRDNFPPPAHNSKLPSAPPSLKHHPSNISTVTLFRTDRPEPYPPPSNQQPPNIPTFGPYGPYYSDAAGRSSKLPSGYSNMPGGPPVGLNQGSGGPPNAAPSIIGRGQIQQQTISLTPPPTKKQNAPKLSPKMTHQVQSAMQQPPSQSTGPKGSITHGTPVNAAGQQIIVQGQTTLSPRYENMLRQTPPSSNDKLGSITQGTPVHVSAHTLPDKRPTYEFKSYNNRQSPAQVSQPPPQGSPQAPQFAYGRNAPPFSLEPQQLSSRQIIMNDYITSQQMHGQAQGRNSVGTGGRPEKESPSPRSAPNVVNSSAALLYAAERDRNARPEYLNRASSADHVNRVSPVFSTPSPHRTPPPPQRQGVIQRHNTVGGSGNAGGGAGSKPPSPAPNRLHLVPPSHHYMQGHDAFASLVDLAVQQQPMTVPHKDDKRPSIVEQQPAPPPPTHHDIRYHPTMIQIHHQQQQQQQQHQAAAAAAAAAAVQQQHQAAAAAAVAQQQQHAAAVAAQQQHAAAVQQQQHLQRQQQLDLQRRQQPQLHPSLQHPSVAAYREQQMERDREIVNYRERFERERNIHAERERSIMVERERERQLEREREREREQREREREREQREREQREQRDREQRDREQRDRQQRERDRERLAHQEEEERRRKHYEMINERMESLPFRYRPMEPGMGMRPSSEGPLTAANLIDAIITHQINQTASEPPLPPSRDLHRASYYPSRDHRPPPISENNGKSHSPNVINIDVDSEPTRKNITLGELTETIITKDYSPAPNPFLQMRPIMAMDPSMIPASEAWKYRRMPPSKEDQGPHGQPPQSPSQQPVQLQVQQSQGPPGHQYVQPGSKGPGRSTPDDRHIIRMAQSPGVRNKFHESVSPDTQFFHPAAPLTRSRDFALDCYVKSRIVEAMRTEDDKRADDGRDHQSPRNPSPAQHGHGPPSQGHHNKDLDRSTTPGDMLIDDETGRPASGGNPHRPPSSSQQMPPHSQPQGGMHNSLHPSAYHGGAGQAPGPPPTTFAPPTYYPYSALTVSGGPVVGNLGPPGPPKTTLVVPTLGGAGGSGHPPPNSGGGMNDDRQSSSNAAPIEPKPLLSAQYEALSDED</sequence>
<feature type="compositionally biased region" description="Low complexity" evidence="4">
    <location>
        <begin position="82"/>
        <end position="94"/>
    </location>
</feature>
<feature type="compositionally biased region" description="Basic and acidic residues" evidence="4">
    <location>
        <begin position="2521"/>
        <end position="2542"/>
    </location>
</feature>
<feature type="compositionally biased region" description="Gly residues" evidence="4">
    <location>
        <begin position="2671"/>
        <end position="2687"/>
    </location>
</feature>
<feature type="compositionally biased region" description="Low complexity" evidence="4">
    <location>
        <begin position="2135"/>
        <end position="2153"/>
    </location>
</feature>
<feature type="region of interest" description="Disordered" evidence="4">
    <location>
        <begin position="2321"/>
        <end position="2367"/>
    </location>
</feature>
<feature type="compositionally biased region" description="Polar residues" evidence="4">
    <location>
        <begin position="197"/>
        <end position="208"/>
    </location>
</feature>
<feature type="compositionally biased region" description="Polar residues" evidence="4">
    <location>
        <begin position="1900"/>
        <end position="1911"/>
    </location>
</feature>
<feature type="compositionally biased region" description="Basic and acidic residues" evidence="4">
    <location>
        <begin position="2331"/>
        <end position="2346"/>
    </location>
</feature>
<evidence type="ECO:0000256" key="2">
    <source>
        <dbReference type="ARBA" id="ARBA00010097"/>
    </source>
</evidence>
<feature type="compositionally biased region" description="Polar residues" evidence="4">
    <location>
        <begin position="1345"/>
        <end position="1358"/>
    </location>
</feature>
<dbReference type="InterPro" id="IPR001005">
    <property type="entry name" value="SANT/Myb"/>
</dbReference>
<feature type="compositionally biased region" description="Basic and acidic residues" evidence="4">
    <location>
        <begin position="744"/>
        <end position="756"/>
    </location>
</feature>
<dbReference type="Proteomes" id="UP000069940">
    <property type="component" value="Unassembled WGS sequence"/>
</dbReference>
<evidence type="ECO:0000256" key="4">
    <source>
        <dbReference type="SAM" id="MobiDB-lite"/>
    </source>
</evidence>